<name>A0A448XHE5_9PLAT</name>
<gene>
    <name evidence="2" type="ORF">PXEA_LOCUS30102</name>
</gene>
<organism evidence="2 3">
    <name type="scientific">Protopolystoma xenopodis</name>
    <dbReference type="NCBI Taxonomy" id="117903"/>
    <lineage>
        <taxon>Eukaryota</taxon>
        <taxon>Metazoa</taxon>
        <taxon>Spiralia</taxon>
        <taxon>Lophotrochozoa</taxon>
        <taxon>Platyhelminthes</taxon>
        <taxon>Monogenea</taxon>
        <taxon>Polyopisthocotylea</taxon>
        <taxon>Polystomatidea</taxon>
        <taxon>Polystomatidae</taxon>
        <taxon>Protopolystoma</taxon>
    </lineage>
</organism>
<feature type="compositionally biased region" description="Polar residues" evidence="1">
    <location>
        <begin position="136"/>
        <end position="150"/>
    </location>
</feature>
<dbReference type="AlphaFoldDB" id="A0A448XHE5"/>
<accession>A0A448XHE5</accession>
<dbReference type="Proteomes" id="UP000784294">
    <property type="component" value="Unassembled WGS sequence"/>
</dbReference>
<comment type="caution">
    <text evidence="2">The sequence shown here is derived from an EMBL/GenBank/DDBJ whole genome shotgun (WGS) entry which is preliminary data.</text>
</comment>
<keyword evidence="3" id="KW-1185">Reference proteome</keyword>
<sequence>MPHDFLHVSLAMMVAGKAIKLLINSFIRAPPQTKWTLSLKQTNQVCDSQTPCCCLCLRQTTIESSLHDFDLIGLKCTDSLPFRQVSDIFRPSLLCSPPALALNRPEADEGECETGCISKMESLGVSFLKSRRPELGNSTSKMPSPKQTTPGWLERSRSLAGWPVVGGALASGHQLSSTGLESLVEVEEAERKQGPRLGYQRQVGVASRLLDIILLSSQIPFS</sequence>
<evidence type="ECO:0000313" key="3">
    <source>
        <dbReference type="Proteomes" id="UP000784294"/>
    </source>
</evidence>
<evidence type="ECO:0000313" key="2">
    <source>
        <dbReference type="EMBL" id="VEL36662.1"/>
    </source>
</evidence>
<feature type="region of interest" description="Disordered" evidence="1">
    <location>
        <begin position="133"/>
        <end position="152"/>
    </location>
</feature>
<dbReference type="EMBL" id="CAAALY010252836">
    <property type="protein sequence ID" value="VEL36662.1"/>
    <property type="molecule type" value="Genomic_DNA"/>
</dbReference>
<proteinExistence type="predicted"/>
<evidence type="ECO:0000256" key="1">
    <source>
        <dbReference type="SAM" id="MobiDB-lite"/>
    </source>
</evidence>
<reference evidence="2" key="1">
    <citation type="submission" date="2018-11" db="EMBL/GenBank/DDBJ databases">
        <authorList>
            <consortium name="Pathogen Informatics"/>
        </authorList>
    </citation>
    <scope>NUCLEOTIDE SEQUENCE</scope>
</reference>
<protein>
    <submittedName>
        <fullName evidence="2">Uncharacterized protein</fullName>
    </submittedName>
</protein>